<name>A0A433KFI2_9GAMM</name>
<dbReference type="EMBL" id="RZHG01000028">
    <property type="protein sequence ID" value="RUR27308.1"/>
    <property type="molecule type" value="Genomic_DNA"/>
</dbReference>
<gene>
    <name evidence="1" type="ORF">ELY33_15520</name>
</gene>
<evidence type="ECO:0000313" key="2">
    <source>
        <dbReference type="Proteomes" id="UP000287336"/>
    </source>
</evidence>
<reference evidence="1 2" key="1">
    <citation type="submission" date="2018-12" db="EMBL/GenBank/DDBJ databases">
        <title>three novel Halomonas strain isolated from plants.</title>
        <authorList>
            <person name="Sun C."/>
        </authorList>
    </citation>
    <scope>NUCLEOTIDE SEQUENCE [LARGE SCALE GENOMIC DNA]</scope>
    <source>
        <strain evidence="1 2">DSM 19434</strain>
    </source>
</reference>
<dbReference type="OrthoDB" id="6166816at2"/>
<dbReference type="Proteomes" id="UP000287336">
    <property type="component" value="Unassembled WGS sequence"/>
</dbReference>
<evidence type="ECO:0000313" key="1">
    <source>
        <dbReference type="EMBL" id="RUR27308.1"/>
    </source>
</evidence>
<sequence length="119" mass="13633">MTTLMFPNLTANDINNDTMLMLWYHPWVEATHSAAKLQRIWLEAFNDALRHELDFITTVAPIYNKLGSCMLGFEGPQTPGSMATCYHNIAGDMADAALNRMRKVSELNDDLRERIWDEL</sequence>
<dbReference type="AlphaFoldDB" id="A0A433KFI2"/>
<dbReference type="RefSeq" id="WP_126948809.1">
    <property type="nucleotide sequence ID" value="NZ_RZHG01000028.1"/>
</dbReference>
<keyword evidence="2" id="KW-1185">Reference proteome</keyword>
<protein>
    <submittedName>
        <fullName evidence="1">Uncharacterized protein</fullName>
    </submittedName>
</protein>
<accession>A0A433KFI2</accession>
<comment type="caution">
    <text evidence="1">The sequence shown here is derived from an EMBL/GenBank/DDBJ whole genome shotgun (WGS) entry which is preliminary data.</text>
</comment>
<proteinExistence type="predicted"/>
<organism evidence="1 2">
    <name type="scientific">Vreelandella andesensis</name>
    <dbReference type="NCBI Taxonomy" id="447567"/>
    <lineage>
        <taxon>Bacteria</taxon>
        <taxon>Pseudomonadati</taxon>
        <taxon>Pseudomonadota</taxon>
        <taxon>Gammaproteobacteria</taxon>
        <taxon>Oceanospirillales</taxon>
        <taxon>Halomonadaceae</taxon>
        <taxon>Vreelandella</taxon>
    </lineage>
</organism>